<keyword evidence="3" id="KW-1185">Reference proteome</keyword>
<dbReference type="OrthoDB" id="289038at2759"/>
<proteinExistence type="predicted"/>
<dbReference type="EMBL" id="KZ613547">
    <property type="protein sequence ID" value="PMD12599.1"/>
    <property type="molecule type" value="Genomic_DNA"/>
</dbReference>
<reference evidence="2 3" key="1">
    <citation type="submission" date="2016-05" db="EMBL/GenBank/DDBJ databases">
        <title>A degradative enzymes factory behind the ericoid mycorrhizal symbiosis.</title>
        <authorList>
            <consortium name="DOE Joint Genome Institute"/>
            <person name="Martino E."/>
            <person name="Morin E."/>
            <person name="Grelet G."/>
            <person name="Kuo A."/>
            <person name="Kohler A."/>
            <person name="Daghino S."/>
            <person name="Barry K."/>
            <person name="Choi C."/>
            <person name="Cichocki N."/>
            <person name="Clum A."/>
            <person name="Copeland A."/>
            <person name="Hainaut M."/>
            <person name="Haridas S."/>
            <person name="Labutti K."/>
            <person name="Lindquist E."/>
            <person name="Lipzen A."/>
            <person name="Khouja H.-R."/>
            <person name="Murat C."/>
            <person name="Ohm R."/>
            <person name="Olson A."/>
            <person name="Spatafora J."/>
            <person name="Veneault-Fourrey C."/>
            <person name="Henrissat B."/>
            <person name="Grigoriev I."/>
            <person name="Martin F."/>
            <person name="Perotto S."/>
        </authorList>
    </citation>
    <scope>NUCLEOTIDE SEQUENCE [LARGE SCALE GENOMIC DNA]</scope>
    <source>
        <strain evidence="2 3">UAMH 7357</strain>
    </source>
</reference>
<sequence>MQDILIEAILDDPERFASPDVVVQLKRFDPLRRKDKHPIPFSSTLDLGSYRTASNKTSSKYELSTVVKRSIGGEPVIESLLIFCRTKIKETNHERRKGENSNAHFTFISSHANFLGRRDRSISEPREHITSEPREYNISELPEPSTMPPNSSVSAQLPSQGDTNALGLRGADLRDDKLSQLLSKNHVAILKPVSRQSQSFGVDLGFYVCNHFVPFTATWGHLEDFDGFSCIVLGSHSTLKHPSMRVMEDDCAVTTTFHWKGTEVALKRREQMVLKAQ</sequence>
<evidence type="ECO:0000313" key="3">
    <source>
        <dbReference type="Proteomes" id="UP000235672"/>
    </source>
</evidence>
<name>A0A2J6PF42_9HELO</name>
<organism evidence="2 3">
    <name type="scientific">Hyaloscypha hepaticicola</name>
    <dbReference type="NCBI Taxonomy" id="2082293"/>
    <lineage>
        <taxon>Eukaryota</taxon>
        <taxon>Fungi</taxon>
        <taxon>Dikarya</taxon>
        <taxon>Ascomycota</taxon>
        <taxon>Pezizomycotina</taxon>
        <taxon>Leotiomycetes</taxon>
        <taxon>Helotiales</taxon>
        <taxon>Hyaloscyphaceae</taxon>
        <taxon>Hyaloscypha</taxon>
    </lineage>
</organism>
<protein>
    <submittedName>
        <fullName evidence="2">Uncharacterized protein</fullName>
    </submittedName>
</protein>
<dbReference type="STRING" id="1745343.A0A2J6PF42"/>
<feature type="compositionally biased region" description="Polar residues" evidence="1">
    <location>
        <begin position="148"/>
        <end position="161"/>
    </location>
</feature>
<dbReference type="Proteomes" id="UP000235672">
    <property type="component" value="Unassembled WGS sequence"/>
</dbReference>
<feature type="compositionally biased region" description="Basic and acidic residues" evidence="1">
    <location>
        <begin position="119"/>
        <end position="137"/>
    </location>
</feature>
<gene>
    <name evidence="2" type="ORF">NA56DRAFT_713002</name>
</gene>
<feature type="region of interest" description="Disordered" evidence="1">
    <location>
        <begin position="119"/>
        <end position="161"/>
    </location>
</feature>
<accession>A0A2J6PF42</accession>
<evidence type="ECO:0000313" key="2">
    <source>
        <dbReference type="EMBL" id="PMD12599.1"/>
    </source>
</evidence>
<evidence type="ECO:0000256" key="1">
    <source>
        <dbReference type="SAM" id="MobiDB-lite"/>
    </source>
</evidence>
<dbReference type="AlphaFoldDB" id="A0A2J6PF42"/>